<evidence type="ECO:0000313" key="3">
    <source>
        <dbReference type="EMBL" id="VDD88036.1"/>
    </source>
</evidence>
<dbReference type="Proteomes" id="UP000274131">
    <property type="component" value="Unassembled WGS sequence"/>
</dbReference>
<feature type="region of interest" description="Disordered" evidence="1">
    <location>
        <begin position="1"/>
        <end position="73"/>
    </location>
</feature>
<dbReference type="Pfam" id="PF02190">
    <property type="entry name" value="LON_substr_bdg"/>
    <property type="match status" value="1"/>
</dbReference>
<feature type="compositionally biased region" description="Basic and acidic residues" evidence="1">
    <location>
        <begin position="21"/>
        <end position="37"/>
    </location>
</feature>
<feature type="compositionally biased region" description="Acidic residues" evidence="1">
    <location>
        <begin position="38"/>
        <end position="62"/>
    </location>
</feature>
<evidence type="ECO:0000313" key="4">
    <source>
        <dbReference type="Proteomes" id="UP000274131"/>
    </source>
</evidence>
<sequence length="454" mass="51996">MSDDEESSSNDEEVLPPHAVEAVRRQERDFHRIRDDGENSDDDDDEDDDEDNDDVDDDEDSSDDTKREPFNINLPSTHQYLHIPRADDKLFDYKPLEANTVISVSIIKLHVVMFPNQLLPFHAADNMTVRQLVEASSKGTLIALKPDFVANSRDIATLIQVVQVSAIDNEGVSIHALGRQRCKIREEHSAINGMRYGEVEVLDDRELRPFIPYDVSRSLARMRMPKKRYVQQILSWLSSWFPNDKIDANLSEVLLQFITLIAQNIADVLMKLYLFHGLSNLDTVKGLTSFSFWVAANIPVDTVIRLALLEESCTDRRIINECLHLRKINRIVCKRCGTFLCSLSDIISISTEGNSALYVNPSGYVHDMFTVSKLNSTTPQGNPSAEFSWFPGYEWTIHNCACCRNFIGWRFTSKSLKPRYFYGISRAMVCPRDRNRLLNEGPRDFADEYLYLQL</sequence>
<dbReference type="Gene3D" id="2.170.150.20">
    <property type="entry name" value="Peptide methionine sulfoxide reductase"/>
    <property type="match status" value="1"/>
</dbReference>
<evidence type="ECO:0000256" key="1">
    <source>
        <dbReference type="SAM" id="MobiDB-lite"/>
    </source>
</evidence>
<dbReference type="InterPro" id="IPR046336">
    <property type="entry name" value="Lon_prtase_N_sf"/>
</dbReference>
<dbReference type="InterPro" id="IPR003111">
    <property type="entry name" value="Lon_prtase_N"/>
</dbReference>
<dbReference type="Gene3D" id="1.20.58.1480">
    <property type="match status" value="1"/>
</dbReference>
<dbReference type="WBParaSite" id="EVEC_0000347101-mRNA-1">
    <property type="protein sequence ID" value="EVEC_0000347101-mRNA-1"/>
    <property type="gene ID" value="EVEC_0000347101"/>
</dbReference>
<dbReference type="STRING" id="51028.A0A0N4V0M3"/>
<evidence type="ECO:0000313" key="5">
    <source>
        <dbReference type="WBParaSite" id="EVEC_0000347101-mRNA-1"/>
    </source>
</evidence>
<accession>A0A0N4V0M3</accession>
<dbReference type="PROSITE" id="PS51788">
    <property type="entry name" value="CULT"/>
    <property type="match status" value="1"/>
</dbReference>
<dbReference type="InterPro" id="IPR034750">
    <property type="entry name" value="CULT"/>
</dbReference>
<reference evidence="3 4" key="2">
    <citation type="submission" date="2018-10" db="EMBL/GenBank/DDBJ databases">
        <authorList>
            <consortium name="Pathogen Informatics"/>
        </authorList>
    </citation>
    <scope>NUCLEOTIDE SEQUENCE [LARGE SCALE GENOMIC DNA]</scope>
</reference>
<keyword evidence="4" id="KW-1185">Reference proteome</keyword>
<dbReference type="Gene3D" id="2.30.130.40">
    <property type="entry name" value="LON domain-like"/>
    <property type="match status" value="1"/>
</dbReference>
<dbReference type="SUPFAM" id="SSF88697">
    <property type="entry name" value="PUA domain-like"/>
    <property type="match status" value="1"/>
</dbReference>
<dbReference type="SMART" id="SM00464">
    <property type="entry name" value="LON"/>
    <property type="match status" value="1"/>
</dbReference>
<organism evidence="5">
    <name type="scientific">Enterobius vermicularis</name>
    <name type="common">Human pinworm</name>
    <dbReference type="NCBI Taxonomy" id="51028"/>
    <lineage>
        <taxon>Eukaryota</taxon>
        <taxon>Metazoa</taxon>
        <taxon>Ecdysozoa</taxon>
        <taxon>Nematoda</taxon>
        <taxon>Chromadorea</taxon>
        <taxon>Rhabditida</taxon>
        <taxon>Spirurina</taxon>
        <taxon>Oxyuridomorpha</taxon>
        <taxon>Oxyuroidea</taxon>
        <taxon>Oxyuridae</taxon>
        <taxon>Enterobius</taxon>
    </lineage>
</organism>
<dbReference type="EMBL" id="UXUI01007527">
    <property type="protein sequence ID" value="VDD88036.1"/>
    <property type="molecule type" value="Genomic_DNA"/>
</dbReference>
<proteinExistence type="predicted"/>
<dbReference type="CDD" id="cd15777">
    <property type="entry name" value="CRBN_C_like"/>
    <property type="match status" value="1"/>
</dbReference>
<dbReference type="OrthoDB" id="267517at2759"/>
<protein>
    <submittedName>
        <fullName evidence="5">CULT domain-containing protein</fullName>
    </submittedName>
</protein>
<dbReference type="FunFam" id="2.170.150.20:FF:000007">
    <property type="entry name" value="Protein cereblon"/>
    <property type="match status" value="1"/>
</dbReference>
<dbReference type="InterPro" id="IPR015947">
    <property type="entry name" value="PUA-like_sf"/>
</dbReference>
<dbReference type="AlphaFoldDB" id="A0A0N4V0M3"/>
<name>A0A0N4V0M3_ENTVE</name>
<gene>
    <name evidence="3" type="ORF">EVEC_LOCUS3179</name>
</gene>
<feature type="domain" description="CULT" evidence="2">
    <location>
        <begin position="328"/>
        <end position="433"/>
    </location>
</feature>
<evidence type="ECO:0000259" key="2">
    <source>
        <dbReference type="PROSITE" id="PS51788"/>
    </source>
</evidence>
<reference evidence="5" key="1">
    <citation type="submission" date="2017-02" db="UniProtKB">
        <authorList>
            <consortium name="WormBaseParasite"/>
        </authorList>
    </citation>
    <scope>IDENTIFICATION</scope>
</reference>
<feature type="compositionally biased region" description="Acidic residues" evidence="1">
    <location>
        <begin position="1"/>
        <end position="14"/>
    </location>
</feature>